<dbReference type="EMBL" id="JAJSOF020000003">
    <property type="protein sequence ID" value="KAJ4449922.1"/>
    <property type="molecule type" value="Genomic_DNA"/>
</dbReference>
<comment type="caution">
    <text evidence="3">The sequence shown here is derived from an EMBL/GenBank/DDBJ whole genome shotgun (WGS) entry which is preliminary data.</text>
</comment>
<feature type="domain" description="DUF4817" evidence="2">
    <location>
        <begin position="49"/>
        <end position="87"/>
    </location>
</feature>
<accession>A0ABQ8TT93</accession>
<evidence type="ECO:0000313" key="3">
    <source>
        <dbReference type="EMBL" id="KAJ4449922.1"/>
    </source>
</evidence>
<protein>
    <recommendedName>
        <fullName evidence="2">DUF4817 domain-containing protein</fullName>
    </recommendedName>
</protein>
<organism evidence="3 4">
    <name type="scientific">Periplaneta americana</name>
    <name type="common">American cockroach</name>
    <name type="synonym">Blatta americana</name>
    <dbReference type="NCBI Taxonomy" id="6978"/>
    <lineage>
        <taxon>Eukaryota</taxon>
        <taxon>Metazoa</taxon>
        <taxon>Ecdysozoa</taxon>
        <taxon>Arthropoda</taxon>
        <taxon>Hexapoda</taxon>
        <taxon>Insecta</taxon>
        <taxon>Pterygota</taxon>
        <taxon>Neoptera</taxon>
        <taxon>Polyneoptera</taxon>
        <taxon>Dictyoptera</taxon>
        <taxon>Blattodea</taxon>
        <taxon>Blattoidea</taxon>
        <taxon>Blattidae</taxon>
        <taxon>Blattinae</taxon>
        <taxon>Periplaneta</taxon>
    </lineage>
</organism>
<evidence type="ECO:0000256" key="1">
    <source>
        <dbReference type="SAM" id="MobiDB-lite"/>
    </source>
</evidence>
<evidence type="ECO:0000313" key="4">
    <source>
        <dbReference type="Proteomes" id="UP001148838"/>
    </source>
</evidence>
<dbReference type="Proteomes" id="UP001148838">
    <property type="component" value="Unassembled WGS sequence"/>
</dbReference>
<name>A0ABQ8TT93_PERAM</name>
<reference evidence="3 4" key="1">
    <citation type="journal article" date="2022" name="Allergy">
        <title>Genome assembly and annotation of Periplaneta americana reveal a comprehensive cockroach allergen profile.</title>
        <authorList>
            <person name="Wang L."/>
            <person name="Xiong Q."/>
            <person name="Saelim N."/>
            <person name="Wang L."/>
            <person name="Nong W."/>
            <person name="Wan A.T."/>
            <person name="Shi M."/>
            <person name="Liu X."/>
            <person name="Cao Q."/>
            <person name="Hui J.H.L."/>
            <person name="Sookrung N."/>
            <person name="Leung T.F."/>
            <person name="Tungtrongchitr A."/>
            <person name="Tsui S.K.W."/>
        </authorList>
    </citation>
    <scope>NUCLEOTIDE SEQUENCE [LARGE SCALE GENOMIC DNA]</scope>
    <source>
        <strain evidence="3">PWHHKU_190912</strain>
    </source>
</reference>
<feature type="region of interest" description="Disordered" evidence="1">
    <location>
        <begin position="1"/>
        <end position="24"/>
    </location>
</feature>
<dbReference type="InterPro" id="IPR032135">
    <property type="entry name" value="DUF4817"/>
</dbReference>
<proteinExistence type="predicted"/>
<gene>
    <name evidence="3" type="ORF">ANN_01329</name>
</gene>
<dbReference type="Pfam" id="PF16087">
    <property type="entry name" value="DUF4817"/>
    <property type="match status" value="1"/>
</dbReference>
<sequence>MAGLCEGGNEPPGSLKANNTTGGLGHTVNCPKTGLNLSSDTKNAPLMRQNGNSVVKTQRALRLQFNVGRHGAVPARNTILRWVQNFRLLASTYKKKPLGHVRSVRTPDKIERKLNEGDYVQRRTFAEKMVEILVNEVMFMSDKGHFHLNGYDNKQNFRYWVPENPNELHERPLHCAKSHSGLRCSTEGALENFELENRKWMKPLRYHIREGDGNVIKMITRRDEEEMAGVNLHIEMNCVTSQCRRSREDCRLLFDDKAGEDRQERRREF</sequence>
<evidence type="ECO:0000259" key="2">
    <source>
        <dbReference type="Pfam" id="PF16087"/>
    </source>
</evidence>
<keyword evidence="4" id="KW-1185">Reference proteome</keyword>